<organism evidence="1 2">
    <name type="scientific">Novosphingobium taihuense</name>
    <dbReference type="NCBI Taxonomy" id="260085"/>
    <lineage>
        <taxon>Bacteria</taxon>
        <taxon>Pseudomonadati</taxon>
        <taxon>Pseudomonadota</taxon>
        <taxon>Alphaproteobacteria</taxon>
        <taxon>Sphingomonadales</taxon>
        <taxon>Sphingomonadaceae</taxon>
        <taxon>Novosphingobium</taxon>
    </lineage>
</organism>
<accession>A0A7W7ETU0</accession>
<gene>
    <name evidence="1" type="ORF">GGR37_001867</name>
</gene>
<reference evidence="1 2" key="1">
    <citation type="submission" date="2020-08" db="EMBL/GenBank/DDBJ databases">
        <title>Genomic Encyclopedia of Type Strains, Phase IV (KMG-IV): sequencing the most valuable type-strain genomes for metagenomic binning, comparative biology and taxonomic classification.</title>
        <authorList>
            <person name="Goeker M."/>
        </authorList>
    </citation>
    <scope>NUCLEOTIDE SEQUENCE [LARGE SCALE GENOMIC DNA]</scope>
    <source>
        <strain evidence="1 2">DSM 17507</strain>
    </source>
</reference>
<proteinExistence type="predicted"/>
<sequence>MQVATKPLAEVFETLSDALAHLDLHGEAMAALHVAMAVDCLKQCIAAASCGEGKIVRQAPKLRLVVTNP</sequence>
<protein>
    <submittedName>
        <fullName evidence="1">Uncharacterized protein</fullName>
    </submittedName>
</protein>
<name>A0A7W7ETU0_9SPHN</name>
<comment type="caution">
    <text evidence="1">The sequence shown here is derived from an EMBL/GenBank/DDBJ whole genome shotgun (WGS) entry which is preliminary data.</text>
</comment>
<dbReference type="RefSeq" id="WP_144907587.1">
    <property type="nucleotide sequence ID" value="NZ_JACHOA010000003.1"/>
</dbReference>
<keyword evidence="2" id="KW-1185">Reference proteome</keyword>
<dbReference type="AlphaFoldDB" id="A0A7W7ETU0"/>
<evidence type="ECO:0000313" key="2">
    <source>
        <dbReference type="Proteomes" id="UP000538566"/>
    </source>
</evidence>
<dbReference type="Proteomes" id="UP000538566">
    <property type="component" value="Unassembled WGS sequence"/>
</dbReference>
<evidence type="ECO:0000313" key="1">
    <source>
        <dbReference type="EMBL" id="MBB4613592.1"/>
    </source>
</evidence>
<dbReference type="EMBL" id="JACHOA010000003">
    <property type="protein sequence ID" value="MBB4613592.1"/>
    <property type="molecule type" value="Genomic_DNA"/>
</dbReference>
<dbReference type="OrthoDB" id="7510915at2"/>